<evidence type="ECO:0000259" key="17">
    <source>
        <dbReference type="SMART" id="SM00936"/>
    </source>
</evidence>
<dbReference type="EMBL" id="FWZX01000028">
    <property type="protein sequence ID" value="SMF68911.1"/>
    <property type="molecule type" value="Genomic_DNA"/>
</dbReference>
<keyword evidence="7 16" id="KW-0732">Signal</keyword>
<evidence type="ECO:0000256" key="7">
    <source>
        <dbReference type="ARBA" id="ARBA00022729"/>
    </source>
</evidence>
<dbReference type="STRING" id="560819.SAMN05428998_12828"/>
<comment type="pathway">
    <text evidence="2">Cell wall biogenesis; peptidoglycan biosynthesis.</text>
</comment>
<dbReference type="PRINTS" id="PR00725">
    <property type="entry name" value="DADACBPTASE1"/>
</dbReference>
<accession>A0A1Y6CRY3</accession>
<dbReference type="RefSeq" id="WP_159460325.1">
    <property type="nucleotide sequence ID" value="NZ_FWZX01000028.1"/>
</dbReference>
<keyword evidence="10" id="KW-0573">Peptidoglycan synthesis</keyword>
<feature type="binding site" evidence="14">
    <location>
        <position position="223"/>
    </location>
    <ligand>
        <name>substrate</name>
    </ligand>
</feature>
<dbReference type="Gene3D" id="3.40.710.10">
    <property type="entry name" value="DD-peptidase/beta-lactamase superfamily"/>
    <property type="match status" value="1"/>
</dbReference>
<evidence type="ECO:0000256" key="1">
    <source>
        <dbReference type="ARBA" id="ARBA00003217"/>
    </source>
</evidence>
<dbReference type="EC" id="3.4.16.4" evidence="4"/>
<keyword evidence="9" id="KW-0133">Cell shape</keyword>
<evidence type="ECO:0000256" key="5">
    <source>
        <dbReference type="ARBA" id="ARBA00022645"/>
    </source>
</evidence>
<dbReference type="Pfam" id="PF07943">
    <property type="entry name" value="PBP5_C"/>
    <property type="match status" value="1"/>
</dbReference>
<dbReference type="InterPro" id="IPR018044">
    <property type="entry name" value="Peptidase_S11"/>
</dbReference>
<evidence type="ECO:0000256" key="9">
    <source>
        <dbReference type="ARBA" id="ARBA00022960"/>
    </source>
</evidence>
<feature type="signal peptide" evidence="16">
    <location>
        <begin position="1"/>
        <end position="29"/>
    </location>
</feature>
<dbReference type="SUPFAM" id="SSF69189">
    <property type="entry name" value="Penicillin-binding protein associated domain"/>
    <property type="match status" value="1"/>
</dbReference>
<keyword evidence="11" id="KW-0961">Cell wall biogenesis/degradation</keyword>
<dbReference type="SMART" id="SM00936">
    <property type="entry name" value="PBP5_C"/>
    <property type="match status" value="1"/>
</dbReference>
<evidence type="ECO:0000313" key="19">
    <source>
        <dbReference type="Proteomes" id="UP000192917"/>
    </source>
</evidence>
<evidence type="ECO:0000256" key="2">
    <source>
        <dbReference type="ARBA" id="ARBA00004752"/>
    </source>
</evidence>
<feature type="chain" id="PRO_5013119751" description="serine-type D-Ala-D-Ala carboxypeptidase" evidence="16">
    <location>
        <begin position="30"/>
        <end position="382"/>
    </location>
</feature>
<evidence type="ECO:0000256" key="14">
    <source>
        <dbReference type="PIRSR" id="PIRSR618044-2"/>
    </source>
</evidence>
<comment type="similarity">
    <text evidence="3 15">Belongs to the peptidase S11 family.</text>
</comment>
<evidence type="ECO:0000256" key="3">
    <source>
        <dbReference type="ARBA" id="ARBA00007164"/>
    </source>
</evidence>
<gene>
    <name evidence="18" type="ORF">SAMN05428998_12828</name>
</gene>
<dbReference type="GO" id="GO:0009002">
    <property type="term" value="F:serine-type D-Ala-D-Ala carboxypeptidase activity"/>
    <property type="evidence" value="ECO:0007669"/>
    <property type="project" value="UniProtKB-EC"/>
</dbReference>
<name>A0A1Y6CRY3_9PROT</name>
<dbReference type="GO" id="GO:0006508">
    <property type="term" value="P:proteolysis"/>
    <property type="evidence" value="ECO:0007669"/>
    <property type="project" value="UniProtKB-KW"/>
</dbReference>
<dbReference type="PANTHER" id="PTHR21581">
    <property type="entry name" value="D-ALANYL-D-ALANINE CARBOXYPEPTIDASE"/>
    <property type="match status" value="1"/>
</dbReference>
<proteinExistence type="inferred from homology"/>
<feature type="active site" evidence="13">
    <location>
        <position position="121"/>
    </location>
</feature>
<evidence type="ECO:0000256" key="15">
    <source>
        <dbReference type="RuleBase" id="RU004016"/>
    </source>
</evidence>
<dbReference type="AlphaFoldDB" id="A0A1Y6CRY3"/>
<dbReference type="UniPathway" id="UPA00219"/>
<keyword evidence="6" id="KW-0645">Protease</keyword>
<comment type="function">
    <text evidence="1">Removes C-terminal D-alanyl residues from sugar-peptide cell wall precursors.</text>
</comment>
<protein>
    <recommendedName>
        <fullName evidence="4">serine-type D-Ala-D-Ala carboxypeptidase</fullName>
        <ecNumber evidence="4">3.4.16.4</ecNumber>
    </recommendedName>
</protein>
<dbReference type="InterPro" id="IPR037167">
    <property type="entry name" value="Peptidase_S11_C_sf"/>
</dbReference>
<evidence type="ECO:0000256" key="11">
    <source>
        <dbReference type="ARBA" id="ARBA00023316"/>
    </source>
</evidence>
<dbReference type="Proteomes" id="UP000192917">
    <property type="component" value="Unassembled WGS sequence"/>
</dbReference>
<dbReference type="Pfam" id="PF00768">
    <property type="entry name" value="Peptidase_S11"/>
    <property type="match status" value="1"/>
</dbReference>
<dbReference type="SUPFAM" id="SSF56601">
    <property type="entry name" value="beta-lactamase/transpeptidase-like"/>
    <property type="match status" value="1"/>
</dbReference>
<sequence>MFRSGLRHGLLLPLFLLVLAAAGPRPAAAFETEAREAILIDLSTHTVLYAKDPDRRIPPASMSKMMTAYIIEEAIDAGHISLDDEFLVSEKAWRKGGSKMFVKVGNKVKVRDLLQGVVVQSGNDASIVLAEGLAGSEEAFAELMNKHAKKMGLTGSHFANATGWPDPEEYMTVRDLSTLATHIIEDHPKYYPIYSETEFTWNGIKQSNRNPLLYRNIGADGLKTGHTEEAGYCLTASAVRNGRRLVLVVTGLPSVQARAEEGEKLMEWGFREFDKYDLAKAGETIDKAPVWLGTEPYVPLVPMDPVAISLSRTARPDMKVTVSYDSPIPAPIAKGQELATMTVTAPGMEPKSYPLYAGADVEKLGSVGRIVAAAKYLVLGQP</sequence>
<feature type="active site" description="Acyl-ester intermediate" evidence="13">
    <location>
        <position position="61"/>
    </location>
</feature>
<evidence type="ECO:0000256" key="6">
    <source>
        <dbReference type="ARBA" id="ARBA00022670"/>
    </source>
</evidence>
<keyword evidence="19" id="KW-1185">Reference proteome</keyword>
<dbReference type="Gene3D" id="2.60.410.10">
    <property type="entry name" value="D-Ala-D-Ala carboxypeptidase, C-terminal domain"/>
    <property type="match status" value="1"/>
</dbReference>
<evidence type="ECO:0000256" key="10">
    <source>
        <dbReference type="ARBA" id="ARBA00022984"/>
    </source>
</evidence>
<keyword evidence="5 18" id="KW-0121">Carboxypeptidase</keyword>
<feature type="active site" description="Acyl-ester intermediate" evidence="13">
    <location>
        <position position="64"/>
    </location>
</feature>
<evidence type="ECO:0000256" key="16">
    <source>
        <dbReference type="SAM" id="SignalP"/>
    </source>
</evidence>
<reference evidence="18 19" key="1">
    <citation type="submission" date="2017-04" db="EMBL/GenBank/DDBJ databases">
        <authorList>
            <person name="Afonso C.L."/>
            <person name="Miller P.J."/>
            <person name="Scott M.A."/>
            <person name="Spackman E."/>
            <person name="Goraichik I."/>
            <person name="Dimitrov K.M."/>
            <person name="Suarez D.L."/>
            <person name="Swayne D.E."/>
        </authorList>
    </citation>
    <scope>NUCLEOTIDE SEQUENCE [LARGE SCALE GENOMIC DNA]</scope>
    <source>
        <strain evidence="18 19">USBA 355</strain>
    </source>
</reference>
<evidence type="ECO:0000256" key="4">
    <source>
        <dbReference type="ARBA" id="ARBA00012448"/>
    </source>
</evidence>
<dbReference type="InterPro" id="IPR015956">
    <property type="entry name" value="Peniciliin-bd_prot_C_sf"/>
</dbReference>
<feature type="domain" description="Peptidase S11 D-Ala-D-Ala carboxypeptidase A C-terminal" evidence="17">
    <location>
        <begin position="273"/>
        <end position="363"/>
    </location>
</feature>
<comment type="catalytic activity">
    <reaction evidence="12">
        <text>Preferential cleavage: (Ac)2-L-Lys-D-Ala-|-D-Ala. Also transpeptidation of peptidyl-alanyl moieties that are N-acyl substituents of D-alanine.</text>
        <dbReference type="EC" id="3.4.16.4"/>
    </reaction>
</comment>
<dbReference type="InterPro" id="IPR001967">
    <property type="entry name" value="Peptidase_S11_N"/>
</dbReference>
<dbReference type="GO" id="GO:0071555">
    <property type="term" value="P:cell wall organization"/>
    <property type="evidence" value="ECO:0007669"/>
    <property type="project" value="UniProtKB-KW"/>
</dbReference>
<dbReference type="GO" id="GO:0008360">
    <property type="term" value="P:regulation of cell shape"/>
    <property type="evidence" value="ECO:0007669"/>
    <property type="project" value="UniProtKB-KW"/>
</dbReference>
<dbReference type="GO" id="GO:0009252">
    <property type="term" value="P:peptidoglycan biosynthetic process"/>
    <property type="evidence" value="ECO:0007669"/>
    <property type="project" value="UniProtKB-UniPathway"/>
</dbReference>
<evidence type="ECO:0000256" key="12">
    <source>
        <dbReference type="ARBA" id="ARBA00034000"/>
    </source>
</evidence>
<keyword evidence="8" id="KW-0378">Hydrolase</keyword>
<dbReference type="PANTHER" id="PTHR21581:SF6">
    <property type="entry name" value="TRAFFICKING PROTEIN PARTICLE COMPLEX SUBUNIT 12"/>
    <property type="match status" value="1"/>
</dbReference>
<organism evidence="18 19">
    <name type="scientific">Tistlia consotensis USBA 355</name>
    <dbReference type="NCBI Taxonomy" id="560819"/>
    <lineage>
        <taxon>Bacteria</taxon>
        <taxon>Pseudomonadati</taxon>
        <taxon>Pseudomonadota</taxon>
        <taxon>Alphaproteobacteria</taxon>
        <taxon>Rhodospirillales</taxon>
        <taxon>Rhodovibrionaceae</taxon>
        <taxon>Tistlia</taxon>
    </lineage>
</organism>
<dbReference type="InterPro" id="IPR012338">
    <property type="entry name" value="Beta-lactam/transpept-like"/>
</dbReference>
<evidence type="ECO:0000256" key="13">
    <source>
        <dbReference type="PIRSR" id="PIRSR618044-1"/>
    </source>
</evidence>
<evidence type="ECO:0000313" key="18">
    <source>
        <dbReference type="EMBL" id="SMF68911.1"/>
    </source>
</evidence>
<dbReference type="InterPro" id="IPR012907">
    <property type="entry name" value="Peptidase_S11_C"/>
</dbReference>
<evidence type="ECO:0000256" key="8">
    <source>
        <dbReference type="ARBA" id="ARBA00022801"/>
    </source>
</evidence>